<dbReference type="InterPro" id="IPR032710">
    <property type="entry name" value="NTF2-like_dom_sf"/>
</dbReference>
<sequence length="143" mass="16091">MEIWQVIARESIRDLVARYNANGDTGRFAQVRELFSPDASMDIGNGQVYSGIEQVMTIFTGTKETTGTAAGFTHVRHSTTTHQIDLIDETHAMGRLYFFVVTDIGLDHWGRYVDSYISLNGVWKFASRKVTVDGWATNSLFPH</sequence>
<evidence type="ECO:0000259" key="1">
    <source>
        <dbReference type="Pfam" id="PF13577"/>
    </source>
</evidence>
<dbReference type="AlphaFoldDB" id="A0A6J7S8R6"/>
<protein>
    <submittedName>
        <fullName evidence="3">Unannotated protein</fullName>
    </submittedName>
</protein>
<accession>A0A6J7S8R6</accession>
<name>A0A6J7S8R6_9ZZZZ</name>
<evidence type="ECO:0000313" key="2">
    <source>
        <dbReference type="EMBL" id="CAB4872399.1"/>
    </source>
</evidence>
<dbReference type="EMBL" id="CAFBLJ010000052">
    <property type="protein sequence ID" value="CAB4872399.1"/>
    <property type="molecule type" value="Genomic_DNA"/>
</dbReference>
<evidence type="ECO:0000313" key="3">
    <source>
        <dbReference type="EMBL" id="CAB5037302.1"/>
    </source>
</evidence>
<gene>
    <name evidence="2" type="ORF">UFOPK3304_01076</name>
    <name evidence="3" type="ORF">UFOPK4134_01738</name>
</gene>
<dbReference type="EMBL" id="CAFBPS010000199">
    <property type="protein sequence ID" value="CAB5037302.1"/>
    <property type="molecule type" value="Genomic_DNA"/>
</dbReference>
<dbReference type="InterPro" id="IPR037401">
    <property type="entry name" value="SnoaL-like"/>
</dbReference>
<proteinExistence type="predicted"/>
<reference evidence="3" key="1">
    <citation type="submission" date="2020-05" db="EMBL/GenBank/DDBJ databases">
        <authorList>
            <person name="Chiriac C."/>
            <person name="Salcher M."/>
            <person name="Ghai R."/>
            <person name="Kavagutti S V."/>
        </authorList>
    </citation>
    <scope>NUCLEOTIDE SEQUENCE</scope>
</reference>
<feature type="domain" description="SnoaL-like" evidence="1">
    <location>
        <begin position="6"/>
        <end position="129"/>
    </location>
</feature>
<dbReference type="Pfam" id="PF13577">
    <property type="entry name" value="SnoaL_4"/>
    <property type="match status" value="1"/>
</dbReference>
<organism evidence="3">
    <name type="scientific">freshwater metagenome</name>
    <dbReference type="NCBI Taxonomy" id="449393"/>
    <lineage>
        <taxon>unclassified sequences</taxon>
        <taxon>metagenomes</taxon>
        <taxon>ecological metagenomes</taxon>
    </lineage>
</organism>
<dbReference type="Gene3D" id="3.10.450.50">
    <property type="match status" value="1"/>
</dbReference>
<dbReference type="SUPFAM" id="SSF54427">
    <property type="entry name" value="NTF2-like"/>
    <property type="match status" value="1"/>
</dbReference>